<evidence type="ECO:0000313" key="4">
    <source>
        <dbReference type="Proteomes" id="UP000287166"/>
    </source>
</evidence>
<evidence type="ECO:0000313" key="3">
    <source>
        <dbReference type="EMBL" id="GBE82067.1"/>
    </source>
</evidence>
<dbReference type="OrthoDB" id="2749714at2759"/>
<proteinExistence type="predicted"/>
<evidence type="ECO:0000256" key="1">
    <source>
        <dbReference type="SAM" id="Coils"/>
    </source>
</evidence>
<dbReference type="STRING" id="139825.A0A401GIR1"/>
<dbReference type="AlphaFoldDB" id="A0A401GIR1"/>
<sequence length="438" mass="49607">MGKQFDGFEPNLNFRRFHSGSRLQVTHHLLSLQRHSEITCRTKSLDNVIHNPFPGVFGDIVPCTYHRHLMADLAPPKGGLPPPPASLHSSNQPGTPDSQLGKMTESIDKGAIWVAHIKTLSEAIIAHSEYLDSWRHHRKYTHLTMLWRFSDISDEDKTCVTMQVNHFAKQSEEKKTQLSAALSHLTELDYWPLFPSKMKTTATELKSNITELYTALQKLQASSLTVQQVTQSQLKSPEVLIKQLQSLETSLAGLKNRMDDQFLTLKVRELEQKLEVTGKKVEEIRREVAEVIAGWSVMAAENAELRHGNVQLKNEIAVLVRQQQKHQEAITASRQEIISLHEAVKAALMQPHGLSSTILVPPFELDTASLVEAVKPVILQSLHEDIWLLLEDAKNNMQNLLQEQNSQMYVTVLSKMATTVKIVEFLATWMDHLPRQVK</sequence>
<feature type="coiled-coil region" evidence="1">
    <location>
        <begin position="267"/>
        <end position="329"/>
    </location>
</feature>
<dbReference type="EMBL" id="BFAD01000004">
    <property type="protein sequence ID" value="GBE82067.1"/>
    <property type="molecule type" value="Genomic_DNA"/>
</dbReference>
<dbReference type="Proteomes" id="UP000287166">
    <property type="component" value="Unassembled WGS sequence"/>
</dbReference>
<dbReference type="InParanoid" id="A0A401GIR1"/>
<keyword evidence="4" id="KW-1185">Reference proteome</keyword>
<comment type="caution">
    <text evidence="3">The sequence shown here is derived from an EMBL/GenBank/DDBJ whole genome shotgun (WGS) entry which is preliminary data.</text>
</comment>
<organism evidence="3 4">
    <name type="scientific">Sparassis crispa</name>
    <dbReference type="NCBI Taxonomy" id="139825"/>
    <lineage>
        <taxon>Eukaryota</taxon>
        <taxon>Fungi</taxon>
        <taxon>Dikarya</taxon>
        <taxon>Basidiomycota</taxon>
        <taxon>Agaricomycotina</taxon>
        <taxon>Agaricomycetes</taxon>
        <taxon>Polyporales</taxon>
        <taxon>Sparassidaceae</taxon>
        <taxon>Sparassis</taxon>
    </lineage>
</organism>
<accession>A0A401GIR1</accession>
<dbReference type="RefSeq" id="XP_027612980.1">
    <property type="nucleotide sequence ID" value="XM_027757179.1"/>
</dbReference>
<name>A0A401GIR1_9APHY</name>
<keyword evidence="1" id="KW-0175">Coiled coil</keyword>
<feature type="compositionally biased region" description="Polar residues" evidence="2">
    <location>
        <begin position="87"/>
        <end position="98"/>
    </location>
</feature>
<reference evidence="3 4" key="1">
    <citation type="journal article" date="2018" name="Sci. Rep.">
        <title>Genome sequence of the cauliflower mushroom Sparassis crispa (Hanabiratake) and its association with beneficial usage.</title>
        <authorList>
            <person name="Kiyama R."/>
            <person name="Furutani Y."/>
            <person name="Kawaguchi K."/>
            <person name="Nakanishi T."/>
        </authorList>
    </citation>
    <scope>NUCLEOTIDE SEQUENCE [LARGE SCALE GENOMIC DNA]</scope>
</reference>
<feature type="region of interest" description="Disordered" evidence="2">
    <location>
        <begin position="74"/>
        <end position="100"/>
    </location>
</feature>
<evidence type="ECO:0000256" key="2">
    <source>
        <dbReference type="SAM" id="MobiDB-lite"/>
    </source>
</evidence>
<gene>
    <name evidence="3" type="ORF">SCP_0404450</name>
</gene>
<protein>
    <submittedName>
        <fullName evidence="3">Uncharacterized protein</fullName>
    </submittedName>
</protein>
<dbReference type="GeneID" id="38778984"/>